<dbReference type="SUPFAM" id="SSF52540">
    <property type="entry name" value="P-loop containing nucleoside triphosphate hydrolases"/>
    <property type="match status" value="1"/>
</dbReference>
<feature type="domain" description="Dynamin N-terminal" evidence="2">
    <location>
        <begin position="57"/>
        <end position="268"/>
    </location>
</feature>
<keyword evidence="4" id="KW-1185">Reference proteome</keyword>
<keyword evidence="1" id="KW-0175">Coiled coil</keyword>
<dbReference type="PANTHER" id="PTHR43681:SF1">
    <property type="entry name" value="SARCALUMENIN"/>
    <property type="match status" value="1"/>
</dbReference>
<evidence type="ECO:0000313" key="4">
    <source>
        <dbReference type="Proteomes" id="UP001158049"/>
    </source>
</evidence>
<feature type="coiled-coil region" evidence="1">
    <location>
        <begin position="592"/>
        <end position="619"/>
    </location>
</feature>
<protein>
    <submittedName>
        <fullName evidence="3">Dynamin family protein</fullName>
    </submittedName>
</protein>
<dbReference type="EMBL" id="FXUL01000014">
    <property type="protein sequence ID" value="SMP68738.1"/>
    <property type="molecule type" value="Genomic_DNA"/>
</dbReference>
<organism evidence="3 4">
    <name type="scientific">Noviherbaspirillum suwonense</name>
    <dbReference type="NCBI Taxonomy" id="1224511"/>
    <lineage>
        <taxon>Bacteria</taxon>
        <taxon>Pseudomonadati</taxon>
        <taxon>Pseudomonadota</taxon>
        <taxon>Betaproteobacteria</taxon>
        <taxon>Burkholderiales</taxon>
        <taxon>Oxalobacteraceae</taxon>
        <taxon>Noviherbaspirillum</taxon>
    </lineage>
</organism>
<comment type="caution">
    <text evidence="3">The sequence shown here is derived from an EMBL/GenBank/DDBJ whole genome shotgun (WGS) entry which is preliminary data.</text>
</comment>
<evidence type="ECO:0000313" key="3">
    <source>
        <dbReference type="EMBL" id="SMP68738.1"/>
    </source>
</evidence>
<dbReference type="Proteomes" id="UP001158049">
    <property type="component" value="Unassembled WGS sequence"/>
</dbReference>
<sequence length="646" mass="71416">MSKLVEKFREYSVWRTGVVSALERYRDAADAAGLADESSGQRIAHMLSRLAGDKMTVAFVAEFSRGKSELINAIFFADYGQRILPSSVGRTTMCPTELLYDDRMPPSIRLLPIETRATPLSTSDLRLQEDAWTVMPLDVSSADSMLDAFRQVGLSKRVPVEEAQRYGLYDAADAGSGMTVGADGLVEISRWRHAIVNFPHPLLKEGLVIVDTPGLNAIGTEPELTLNLIPNAHAVLYLLAADTGVTRSDIDVWREHIGAGAGRMVVLNKIDSLWDELRTPAEVAGQIASQVDSVAQTLELAPSQVFPVSAQKGLVAKIGKDAALLEKSRLPALEQALSQRLVPGRRELMQLQLHAETAELLASRQSLLSSRMRNVVEQLVELKSLRGKNQNIVAHMMKRIDMEKADFDASLVKLQGTRTVFATLSDELFECLGMDALKRDIRVTREAMEGSMFSLGMREAVRRFFSQVEGNIILSSRKVGEIGEMMTVMYRRFSAEHGFALSTPMPFSLKRYADEIEAIEAAYQKQFGAGAMLTTPQLVLMQKFFDSIASRVKQTLVTANRDVEAWLKVVMAPLEAQIREHRDQLKQRRNSIERIHLAADDLEVRVDALQRMQAVLEGQKQALAACEAGLKAALAAELPAPVLLFA</sequence>
<evidence type="ECO:0000256" key="1">
    <source>
        <dbReference type="SAM" id="Coils"/>
    </source>
</evidence>
<dbReference type="RefSeq" id="WP_283443530.1">
    <property type="nucleotide sequence ID" value="NZ_FXUL01000014.1"/>
</dbReference>
<dbReference type="Gene3D" id="3.40.50.300">
    <property type="entry name" value="P-loop containing nucleotide triphosphate hydrolases"/>
    <property type="match status" value="1"/>
</dbReference>
<dbReference type="InterPro" id="IPR051943">
    <property type="entry name" value="TRAFAC_Dynamin-like_GTPase"/>
</dbReference>
<name>A0ABY1QEQ7_9BURK</name>
<dbReference type="Pfam" id="PF00350">
    <property type="entry name" value="Dynamin_N"/>
    <property type="match status" value="1"/>
</dbReference>
<dbReference type="InterPro" id="IPR027417">
    <property type="entry name" value="P-loop_NTPase"/>
</dbReference>
<dbReference type="PANTHER" id="PTHR43681">
    <property type="entry name" value="TRANSMEMBRANE GTPASE FZO"/>
    <property type="match status" value="1"/>
</dbReference>
<accession>A0ABY1QEQ7</accession>
<gene>
    <name evidence="3" type="ORF">SAMN06295970_11459</name>
</gene>
<evidence type="ECO:0000259" key="2">
    <source>
        <dbReference type="Pfam" id="PF00350"/>
    </source>
</evidence>
<dbReference type="InterPro" id="IPR045063">
    <property type="entry name" value="Dynamin_N"/>
</dbReference>
<proteinExistence type="predicted"/>
<reference evidence="3 4" key="1">
    <citation type="submission" date="2017-05" db="EMBL/GenBank/DDBJ databases">
        <authorList>
            <person name="Varghese N."/>
            <person name="Submissions S."/>
        </authorList>
    </citation>
    <scope>NUCLEOTIDE SEQUENCE [LARGE SCALE GENOMIC DNA]</scope>
    <source>
        <strain evidence="3 4">DSM 26001</strain>
    </source>
</reference>